<accession>A0A2R6AJT6</accession>
<evidence type="ECO:0000313" key="1">
    <source>
        <dbReference type="EMBL" id="PSN86634.1"/>
    </source>
</evidence>
<proteinExistence type="predicted"/>
<evidence type="ECO:0000313" key="2">
    <source>
        <dbReference type="Proteomes" id="UP000240569"/>
    </source>
</evidence>
<reference evidence="1 2" key="1">
    <citation type="submission" date="2017-04" db="EMBL/GenBank/DDBJ databases">
        <title>Novel microbial lineages endemic to geothermal iron-oxide mats fill important gaps in the evolutionary history of Archaea.</title>
        <authorList>
            <person name="Jay Z.J."/>
            <person name="Beam J.P."/>
            <person name="Dlakic M."/>
            <person name="Rusch D.B."/>
            <person name="Kozubal M.A."/>
            <person name="Inskeep W.P."/>
        </authorList>
    </citation>
    <scope>NUCLEOTIDE SEQUENCE [LARGE SCALE GENOMIC DNA]</scope>
    <source>
        <strain evidence="1">BE_D</strain>
    </source>
</reference>
<organism evidence="1 2">
    <name type="scientific">Candidatus Marsarchaeota G1 archaeon BE_D</name>
    <dbReference type="NCBI Taxonomy" id="1978156"/>
    <lineage>
        <taxon>Archaea</taxon>
        <taxon>Candidatus Marsarchaeota</taxon>
        <taxon>Candidatus Marsarchaeota group 1</taxon>
    </lineage>
</organism>
<protein>
    <submittedName>
        <fullName evidence="1">Uncharacterized protein</fullName>
    </submittedName>
</protein>
<dbReference type="AlphaFoldDB" id="A0A2R6AJT6"/>
<comment type="caution">
    <text evidence="1">The sequence shown here is derived from an EMBL/GenBank/DDBJ whole genome shotgun (WGS) entry which is preliminary data.</text>
</comment>
<gene>
    <name evidence="1" type="ORF">B9Q02_01340</name>
</gene>
<dbReference type="Proteomes" id="UP000240569">
    <property type="component" value="Unassembled WGS sequence"/>
</dbReference>
<dbReference type="EMBL" id="NEXD01000003">
    <property type="protein sequence ID" value="PSN86634.1"/>
    <property type="molecule type" value="Genomic_DNA"/>
</dbReference>
<sequence length="93" mass="10991">MYKEKLIKSIHELFSALKSLELDEGIRVHCRYDGKECYAFITKPCEKFTVVVHTKKEDGAPGDRVFFSEKLDYDEIKTLLKSWTKEGFKAYRY</sequence>
<name>A0A2R6AJT6_9ARCH</name>